<dbReference type="InParanoid" id="A0A061FBT1"/>
<reference evidence="1 2" key="1">
    <citation type="journal article" date="2013" name="Genome Biol.">
        <title>The genome sequence of the most widely cultivated cacao type and its use to identify candidate genes regulating pod color.</title>
        <authorList>
            <person name="Motamayor J.C."/>
            <person name="Mockaitis K."/>
            <person name="Schmutz J."/>
            <person name="Haiminen N."/>
            <person name="Iii D.L."/>
            <person name="Cornejo O."/>
            <person name="Findley S.D."/>
            <person name="Zheng P."/>
            <person name="Utro F."/>
            <person name="Royaert S."/>
            <person name="Saski C."/>
            <person name="Jenkins J."/>
            <person name="Podicheti R."/>
            <person name="Zhao M."/>
            <person name="Scheffler B.E."/>
            <person name="Stack J.C."/>
            <person name="Feltus F.A."/>
            <person name="Mustiga G.M."/>
            <person name="Amores F."/>
            <person name="Phillips W."/>
            <person name="Marelli J.P."/>
            <person name="May G.D."/>
            <person name="Shapiro H."/>
            <person name="Ma J."/>
            <person name="Bustamante C.D."/>
            <person name="Schnell R.J."/>
            <person name="Main D."/>
            <person name="Gilbert D."/>
            <person name="Parida L."/>
            <person name="Kuhn D.N."/>
        </authorList>
    </citation>
    <scope>NUCLEOTIDE SEQUENCE [LARGE SCALE GENOMIC DNA]</scope>
    <source>
        <strain evidence="2">cv. Matina 1-6</strain>
    </source>
</reference>
<sequence length="76" mass="8626">MPPQIQAGKMCWVGSQSQREDIVQFHIALFLFWDGIDSGWLELIYIPAGSKGTIAQQQPACNELIHHFNQALNMKK</sequence>
<evidence type="ECO:0000313" key="1">
    <source>
        <dbReference type="EMBL" id="EOY14785.1"/>
    </source>
</evidence>
<organism evidence="1 2">
    <name type="scientific">Theobroma cacao</name>
    <name type="common">Cacao</name>
    <name type="synonym">Cocoa</name>
    <dbReference type="NCBI Taxonomy" id="3641"/>
    <lineage>
        <taxon>Eukaryota</taxon>
        <taxon>Viridiplantae</taxon>
        <taxon>Streptophyta</taxon>
        <taxon>Embryophyta</taxon>
        <taxon>Tracheophyta</taxon>
        <taxon>Spermatophyta</taxon>
        <taxon>Magnoliopsida</taxon>
        <taxon>eudicotyledons</taxon>
        <taxon>Gunneridae</taxon>
        <taxon>Pentapetalae</taxon>
        <taxon>rosids</taxon>
        <taxon>malvids</taxon>
        <taxon>Malvales</taxon>
        <taxon>Malvaceae</taxon>
        <taxon>Byttnerioideae</taxon>
        <taxon>Theobroma</taxon>
    </lineage>
</organism>
<protein>
    <submittedName>
        <fullName evidence="1">Uncharacterized protein</fullName>
    </submittedName>
</protein>
<dbReference type="HOGENOM" id="CLU_2659524_0_0_1"/>
<proteinExistence type="predicted"/>
<dbReference type="AlphaFoldDB" id="A0A061FBT1"/>
<name>A0A061FBT1_THECC</name>
<dbReference type="Proteomes" id="UP000026915">
    <property type="component" value="Chromosome 8"/>
</dbReference>
<dbReference type="Gramene" id="EOY14785">
    <property type="protein sequence ID" value="EOY14785"/>
    <property type="gene ID" value="TCM_034056"/>
</dbReference>
<dbReference type="EMBL" id="CM001886">
    <property type="protein sequence ID" value="EOY14785.1"/>
    <property type="molecule type" value="Genomic_DNA"/>
</dbReference>
<evidence type="ECO:0000313" key="2">
    <source>
        <dbReference type="Proteomes" id="UP000026915"/>
    </source>
</evidence>
<accession>A0A061FBT1</accession>
<gene>
    <name evidence="1" type="ORF">TCM_034056</name>
</gene>
<keyword evidence="2" id="KW-1185">Reference proteome</keyword>